<feature type="compositionally biased region" description="Basic residues" evidence="13">
    <location>
        <begin position="485"/>
        <end position="523"/>
    </location>
</feature>
<dbReference type="Proteomes" id="UP001165065">
    <property type="component" value="Unassembled WGS sequence"/>
</dbReference>
<dbReference type="OrthoDB" id="263957at2759"/>
<keyword evidence="6 14" id="KW-0812">Transmembrane</keyword>
<evidence type="ECO:0000256" key="8">
    <source>
        <dbReference type="ARBA" id="ARBA00023065"/>
    </source>
</evidence>
<dbReference type="GO" id="GO:0005886">
    <property type="term" value="C:plasma membrane"/>
    <property type="evidence" value="ECO:0007669"/>
    <property type="project" value="UniProtKB-SubCell"/>
</dbReference>
<evidence type="ECO:0000256" key="11">
    <source>
        <dbReference type="ARBA" id="ARBA00032555"/>
    </source>
</evidence>
<feature type="transmembrane region" description="Helical" evidence="14">
    <location>
        <begin position="16"/>
        <end position="37"/>
    </location>
</feature>
<accession>A0A9W7G8C5</accession>
<feature type="transmembrane region" description="Helical" evidence="14">
    <location>
        <begin position="158"/>
        <end position="179"/>
    </location>
</feature>
<keyword evidence="12" id="KW-0175">Coiled coil</keyword>
<feature type="transmembrane region" description="Helical" evidence="14">
    <location>
        <begin position="77"/>
        <end position="94"/>
    </location>
</feature>
<feature type="transmembrane region" description="Helical" evidence="14">
    <location>
        <begin position="293"/>
        <end position="311"/>
    </location>
</feature>
<evidence type="ECO:0000256" key="6">
    <source>
        <dbReference type="ARBA" id="ARBA00022692"/>
    </source>
</evidence>
<dbReference type="SUPFAM" id="SSF103473">
    <property type="entry name" value="MFS general substrate transporter"/>
    <property type="match status" value="1"/>
</dbReference>
<evidence type="ECO:0000256" key="9">
    <source>
        <dbReference type="ARBA" id="ARBA00023136"/>
    </source>
</evidence>
<evidence type="ECO:0000256" key="13">
    <source>
        <dbReference type="SAM" id="MobiDB-lite"/>
    </source>
</evidence>
<keyword evidence="16" id="KW-1185">Reference proteome</keyword>
<feature type="transmembrane region" description="Helical" evidence="14">
    <location>
        <begin position="200"/>
        <end position="219"/>
    </location>
</feature>
<keyword evidence="8" id="KW-0406">Ion transport</keyword>
<evidence type="ECO:0000256" key="14">
    <source>
        <dbReference type="SAM" id="Phobius"/>
    </source>
</evidence>
<dbReference type="Gene3D" id="1.20.1250.20">
    <property type="entry name" value="MFS general substrate transporter like domains"/>
    <property type="match status" value="1"/>
</dbReference>
<sequence length="544" mass="59880">MFTALSGLCQPFFPTWPLWSINLLVTMMSALLTALFLTQRYGKKDGEDKKKEEEKELSEKEIKVAEALRQDFVSFKAYYIGVYAVIMLADWMQGTHMYTLYLSYGVDISTLFLTGFLSGAIFAPFLGSVVDKVGRKNSCIVYCVLEIIINTMEHSTNFSILLFGRVLGGISTNLLFSAFESWMTTEHRKKGFPEKWLTEVYSAASVTNGVTAVAAGIVAQQLEDWLGHIGPFKGAVALTVLALILVLRWDENYGEDKGDDSGSVITQFKEGWSATLSSPDILKIGLIQSLGEGAMYTFVFMWVPTLLSLAPNSDVPTGAVFSSLMIAITMGGSVFPFVHSYLGSTELAATAIYFLAALCMLCPALCLSNFGNCFTPVLVAFVMVEFSIGLFFPAAGILRSKYVPDHLQGAILNIFRLPLNLLVVTGTKLTDLYQPSTVYSVVCCWYLLATILQFTMTDTYKNMWSKSGDVVVAEVEEGEEEKKEKPKRSRSRASKSTPKRGTSKKGTPKKSTPKKSTPKKTPKAKSPARATTRASSRKPKKKGD</sequence>
<evidence type="ECO:0000256" key="3">
    <source>
        <dbReference type="ARBA" id="ARBA00021242"/>
    </source>
</evidence>
<feature type="transmembrane region" description="Helical" evidence="14">
    <location>
        <begin position="350"/>
        <end position="371"/>
    </location>
</feature>
<feature type="transmembrane region" description="Helical" evidence="14">
    <location>
        <begin position="225"/>
        <end position="247"/>
    </location>
</feature>
<evidence type="ECO:0000256" key="12">
    <source>
        <dbReference type="SAM" id="Coils"/>
    </source>
</evidence>
<evidence type="ECO:0000256" key="10">
    <source>
        <dbReference type="ARBA" id="ARBA00030646"/>
    </source>
</evidence>
<gene>
    <name evidence="15" type="ORF">TrCOL_g6996</name>
</gene>
<dbReference type="EMBL" id="BRYA01000069">
    <property type="protein sequence ID" value="GMI36815.1"/>
    <property type="molecule type" value="Genomic_DNA"/>
</dbReference>
<dbReference type="CDD" id="cd17487">
    <property type="entry name" value="MFS_MFSD5_like"/>
    <property type="match status" value="1"/>
</dbReference>
<feature type="transmembrane region" description="Helical" evidence="14">
    <location>
        <begin position="100"/>
        <end position="126"/>
    </location>
</feature>
<dbReference type="InterPro" id="IPR008509">
    <property type="entry name" value="MOT2/MFSD5"/>
</dbReference>
<organism evidence="15 16">
    <name type="scientific">Triparma columacea</name>
    <dbReference type="NCBI Taxonomy" id="722753"/>
    <lineage>
        <taxon>Eukaryota</taxon>
        <taxon>Sar</taxon>
        <taxon>Stramenopiles</taxon>
        <taxon>Ochrophyta</taxon>
        <taxon>Bolidophyceae</taxon>
        <taxon>Parmales</taxon>
        <taxon>Triparmaceae</taxon>
        <taxon>Triparma</taxon>
    </lineage>
</organism>
<keyword evidence="4" id="KW-0813">Transport</keyword>
<proteinExistence type="predicted"/>
<feature type="transmembrane region" description="Helical" evidence="14">
    <location>
        <begin position="317"/>
        <end position="338"/>
    </location>
</feature>
<dbReference type="GO" id="GO:0006811">
    <property type="term" value="P:monoatomic ion transport"/>
    <property type="evidence" value="ECO:0007669"/>
    <property type="project" value="UniProtKB-KW"/>
</dbReference>
<name>A0A9W7G8C5_9STRA</name>
<dbReference type="InterPro" id="IPR036259">
    <property type="entry name" value="MFS_trans_sf"/>
</dbReference>
<dbReference type="GO" id="GO:0015098">
    <property type="term" value="F:molybdate ion transmembrane transporter activity"/>
    <property type="evidence" value="ECO:0007669"/>
    <property type="project" value="InterPro"/>
</dbReference>
<evidence type="ECO:0000256" key="1">
    <source>
        <dbReference type="ARBA" id="ARBA00003019"/>
    </source>
</evidence>
<reference evidence="16" key="1">
    <citation type="journal article" date="2023" name="Commun. Biol.">
        <title>Genome analysis of Parmales, the sister group of diatoms, reveals the evolutionary specialization of diatoms from phago-mixotrophs to photoautotrophs.</title>
        <authorList>
            <person name="Ban H."/>
            <person name="Sato S."/>
            <person name="Yoshikawa S."/>
            <person name="Yamada K."/>
            <person name="Nakamura Y."/>
            <person name="Ichinomiya M."/>
            <person name="Sato N."/>
            <person name="Blanc-Mathieu R."/>
            <person name="Endo H."/>
            <person name="Kuwata A."/>
            <person name="Ogata H."/>
        </authorList>
    </citation>
    <scope>NUCLEOTIDE SEQUENCE [LARGE SCALE GENOMIC DNA]</scope>
</reference>
<keyword evidence="5" id="KW-1003">Cell membrane</keyword>
<keyword evidence="9 14" id="KW-0472">Membrane</keyword>
<dbReference type="Pfam" id="PF05631">
    <property type="entry name" value="MFS_5"/>
    <property type="match status" value="1"/>
</dbReference>
<keyword evidence="7 14" id="KW-1133">Transmembrane helix</keyword>
<protein>
    <recommendedName>
        <fullName evidence="3">Molybdate-anion transporter</fullName>
    </recommendedName>
    <alternativeName>
        <fullName evidence="10">Major facilitator superfamily domain-containing protein 5</fullName>
    </alternativeName>
    <alternativeName>
        <fullName evidence="11">Molybdate transporter 2 homolog</fullName>
    </alternativeName>
</protein>
<feature type="region of interest" description="Disordered" evidence="13">
    <location>
        <begin position="475"/>
        <end position="544"/>
    </location>
</feature>
<dbReference type="PANTHER" id="PTHR23516:SF1">
    <property type="entry name" value="MOLYBDATE-ANION TRANSPORTER"/>
    <property type="match status" value="1"/>
</dbReference>
<evidence type="ECO:0000256" key="2">
    <source>
        <dbReference type="ARBA" id="ARBA00004651"/>
    </source>
</evidence>
<comment type="function">
    <text evidence="1">Mediates high-affinity intracellular uptake of the rare oligo-element molybdenum.</text>
</comment>
<evidence type="ECO:0000256" key="4">
    <source>
        <dbReference type="ARBA" id="ARBA00022448"/>
    </source>
</evidence>
<dbReference type="AlphaFoldDB" id="A0A9W7G8C5"/>
<evidence type="ECO:0000256" key="5">
    <source>
        <dbReference type="ARBA" id="ARBA00022475"/>
    </source>
</evidence>
<comment type="subcellular location">
    <subcellularLocation>
        <location evidence="2">Cell membrane</location>
        <topology evidence="2">Multi-pass membrane protein</topology>
    </subcellularLocation>
</comment>
<evidence type="ECO:0000256" key="7">
    <source>
        <dbReference type="ARBA" id="ARBA00022989"/>
    </source>
</evidence>
<feature type="transmembrane region" description="Helical" evidence="14">
    <location>
        <begin position="377"/>
        <end position="398"/>
    </location>
</feature>
<feature type="compositionally biased region" description="Basic residues" evidence="13">
    <location>
        <begin position="535"/>
        <end position="544"/>
    </location>
</feature>
<comment type="caution">
    <text evidence="15">The sequence shown here is derived from an EMBL/GenBank/DDBJ whole genome shotgun (WGS) entry which is preliminary data.</text>
</comment>
<feature type="transmembrane region" description="Helical" evidence="14">
    <location>
        <begin position="436"/>
        <end position="456"/>
    </location>
</feature>
<evidence type="ECO:0000313" key="15">
    <source>
        <dbReference type="EMBL" id="GMI36815.1"/>
    </source>
</evidence>
<evidence type="ECO:0000313" key="16">
    <source>
        <dbReference type="Proteomes" id="UP001165065"/>
    </source>
</evidence>
<dbReference type="PANTHER" id="PTHR23516">
    <property type="entry name" value="SAM (S-ADENOSYL METHIONINE) TRANSPORTER"/>
    <property type="match status" value="1"/>
</dbReference>
<feature type="coiled-coil region" evidence="12">
    <location>
        <begin position="43"/>
        <end position="70"/>
    </location>
</feature>